<comment type="catalytic activity">
    <reaction evidence="6 7">
        <text>orotidine 5'-phosphate + H(+) = UMP + CO2</text>
        <dbReference type="Rhea" id="RHEA:11596"/>
        <dbReference type="ChEBI" id="CHEBI:15378"/>
        <dbReference type="ChEBI" id="CHEBI:16526"/>
        <dbReference type="ChEBI" id="CHEBI:57538"/>
        <dbReference type="ChEBI" id="CHEBI:57865"/>
        <dbReference type="EC" id="4.1.1.23"/>
    </reaction>
</comment>
<dbReference type="RefSeq" id="WP_144560094.1">
    <property type="nucleotide sequence ID" value="NZ_CP042163.1"/>
</dbReference>
<dbReference type="Proteomes" id="UP001341820">
    <property type="component" value="Unassembled WGS sequence"/>
</dbReference>
<dbReference type="CDD" id="cd04725">
    <property type="entry name" value="OMP_decarboxylase_like"/>
    <property type="match status" value="1"/>
</dbReference>
<evidence type="ECO:0000259" key="8">
    <source>
        <dbReference type="SMART" id="SM00934"/>
    </source>
</evidence>
<evidence type="ECO:0000256" key="7">
    <source>
        <dbReference type="HAMAP-Rule" id="MF_01215"/>
    </source>
</evidence>
<dbReference type="Gene3D" id="3.20.20.70">
    <property type="entry name" value="Aldolase class I"/>
    <property type="match status" value="1"/>
</dbReference>
<comment type="pathway">
    <text evidence="1 7">Pyrimidine metabolism; UMP biosynthesis via de novo pathway; UMP from orotate: step 2/2.</text>
</comment>
<comment type="similarity">
    <text evidence="2 7">Belongs to the OMP decarboxylase family. Type 2 subfamily.</text>
</comment>
<keyword evidence="4 7" id="KW-0665">Pyrimidine biosynthesis</keyword>
<name>A0ABU6NRP8_9BACI</name>
<proteinExistence type="inferred from homology"/>
<evidence type="ECO:0000256" key="5">
    <source>
        <dbReference type="ARBA" id="ARBA00023239"/>
    </source>
</evidence>
<dbReference type="SMART" id="SM00934">
    <property type="entry name" value="OMPdecase"/>
    <property type="match status" value="1"/>
</dbReference>
<dbReference type="PANTHER" id="PTHR43375:SF1">
    <property type="entry name" value="OROTIDINE 5'-PHOSPHATE DECARBOXYLASE"/>
    <property type="match status" value="1"/>
</dbReference>
<evidence type="ECO:0000256" key="3">
    <source>
        <dbReference type="ARBA" id="ARBA00022793"/>
    </source>
</evidence>
<dbReference type="InterPro" id="IPR011060">
    <property type="entry name" value="RibuloseP-bd_barrel"/>
</dbReference>
<dbReference type="PROSITE" id="PS00156">
    <property type="entry name" value="OMPDECASE"/>
    <property type="match status" value="1"/>
</dbReference>
<dbReference type="InterPro" id="IPR018089">
    <property type="entry name" value="OMPdecase_AS"/>
</dbReference>
<dbReference type="HAMAP" id="MF_01215">
    <property type="entry name" value="OMPdecase_type2"/>
    <property type="match status" value="1"/>
</dbReference>
<feature type="domain" description="Orotidine 5'-phosphate decarboxylase" evidence="8">
    <location>
        <begin position="17"/>
        <end position="285"/>
    </location>
</feature>
<comment type="caution">
    <text evidence="9">The sequence shown here is derived from an EMBL/GenBank/DDBJ whole genome shotgun (WGS) entry which is preliminary data.</text>
</comment>
<dbReference type="Pfam" id="PF00215">
    <property type="entry name" value="OMPdecase"/>
    <property type="match status" value="1"/>
</dbReference>
<dbReference type="EC" id="4.1.1.23" evidence="7"/>
<sequence>MNFSDLVCEKVNEKKSHIVVGLDPMINRLPRVILDEVANDFGKNVSGASEAILTFNKLIIDTIKDHVSAVKLQIAYFEIYGATGIKVFWQTVRYAKDNGLIVIADAKRGDIDSTAEAYAKAYLGTTDEWTHNESVDAMTINPLMGSDSIDPFINNASEGTKGVFTLVKTSNQSSKEILDLKINKKQSLADYLAEMVNDYADSERNIGKEGYSSFGAVIGATHPEELSKFRKMMKKSIFLVPGYGVQGGKGEDIVEAFNDDGLGALISASRSIIYSFNETDNYKNISLNLERSVINMNYDINNSLKINRKLHFC</sequence>
<evidence type="ECO:0000313" key="10">
    <source>
        <dbReference type="Proteomes" id="UP001341820"/>
    </source>
</evidence>
<evidence type="ECO:0000256" key="6">
    <source>
        <dbReference type="ARBA" id="ARBA00049157"/>
    </source>
</evidence>
<evidence type="ECO:0000313" key="9">
    <source>
        <dbReference type="EMBL" id="MED4129452.1"/>
    </source>
</evidence>
<evidence type="ECO:0000256" key="4">
    <source>
        <dbReference type="ARBA" id="ARBA00022975"/>
    </source>
</evidence>
<organism evidence="9 10">
    <name type="scientific">Shouchella miscanthi</name>
    <dbReference type="NCBI Taxonomy" id="2598861"/>
    <lineage>
        <taxon>Bacteria</taxon>
        <taxon>Bacillati</taxon>
        <taxon>Bacillota</taxon>
        <taxon>Bacilli</taxon>
        <taxon>Bacillales</taxon>
        <taxon>Bacillaceae</taxon>
        <taxon>Shouchella</taxon>
    </lineage>
</organism>
<protein>
    <recommendedName>
        <fullName evidence="7">Orotidine 5'-phosphate decarboxylase</fullName>
        <ecNumber evidence="7">4.1.1.23</ecNumber>
    </recommendedName>
    <alternativeName>
        <fullName evidence="7">OMP decarboxylase</fullName>
        <shortName evidence="7">OMPDCase</shortName>
        <shortName evidence="7">OMPdecase</shortName>
    </alternativeName>
</protein>
<gene>
    <name evidence="7 9" type="primary">pyrF</name>
    <name evidence="9" type="ORF">P5F74_15050</name>
</gene>
<feature type="active site" description="Proton donor" evidence="7">
    <location>
        <position position="107"/>
    </location>
</feature>
<dbReference type="GO" id="GO:0004590">
    <property type="term" value="F:orotidine-5'-phosphate decarboxylase activity"/>
    <property type="evidence" value="ECO:0007669"/>
    <property type="project" value="UniProtKB-EC"/>
</dbReference>
<evidence type="ECO:0000256" key="2">
    <source>
        <dbReference type="ARBA" id="ARBA00008847"/>
    </source>
</evidence>
<keyword evidence="10" id="KW-1185">Reference proteome</keyword>
<evidence type="ECO:0000256" key="1">
    <source>
        <dbReference type="ARBA" id="ARBA00004861"/>
    </source>
</evidence>
<accession>A0ABU6NRP8</accession>
<dbReference type="PANTHER" id="PTHR43375">
    <property type="entry name" value="OROTIDINE 5'-PHOSPHATE DECARBOXYLASE"/>
    <property type="match status" value="1"/>
</dbReference>
<keyword evidence="5 7" id="KW-0456">Lyase</keyword>
<dbReference type="InterPro" id="IPR001754">
    <property type="entry name" value="OMPdeCOase_dom"/>
</dbReference>
<dbReference type="InterPro" id="IPR013785">
    <property type="entry name" value="Aldolase_TIM"/>
</dbReference>
<dbReference type="NCBIfam" id="TIGR02127">
    <property type="entry name" value="pyrF_sub2"/>
    <property type="match status" value="1"/>
</dbReference>
<dbReference type="EMBL" id="JAROAS010000034">
    <property type="protein sequence ID" value="MED4129452.1"/>
    <property type="molecule type" value="Genomic_DNA"/>
</dbReference>
<dbReference type="SUPFAM" id="SSF51366">
    <property type="entry name" value="Ribulose-phoshate binding barrel"/>
    <property type="match status" value="1"/>
</dbReference>
<dbReference type="InterPro" id="IPR011995">
    <property type="entry name" value="OMPdecase_type-2"/>
</dbReference>
<reference evidence="9 10" key="1">
    <citation type="submission" date="2023-03" db="EMBL/GenBank/DDBJ databases">
        <title>Bacillus Genome Sequencing.</title>
        <authorList>
            <person name="Dunlap C."/>
        </authorList>
    </citation>
    <scope>NUCLEOTIDE SEQUENCE [LARGE SCALE GENOMIC DNA]</scope>
    <source>
        <strain evidence="9 10">B-4107</strain>
    </source>
</reference>
<keyword evidence="3 7" id="KW-0210">Decarboxylase</keyword>